<dbReference type="SMART" id="SM00869">
    <property type="entry name" value="Autotransporter"/>
    <property type="match status" value="1"/>
</dbReference>
<dbReference type="InterPro" id="IPR005546">
    <property type="entry name" value="Autotransporte_beta"/>
</dbReference>
<dbReference type="Gene3D" id="2.40.128.130">
    <property type="entry name" value="Autotransporter beta-domain"/>
    <property type="match status" value="1"/>
</dbReference>
<feature type="domain" description="Autotransporter" evidence="1">
    <location>
        <begin position="572"/>
        <end position="848"/>
    </location>
</feature>
<dbReference type="EMBL" id="QMBQ01000012">
    <property type="protein sequence ID" value="RAZ71831.1"/>
    <property type="molecule type" value="Genomic_DNA"/>
</dbReference>
<dbReference type="SUPFAM" id="SSF51126">
    <property type="entry name" value="Pectin lyase-like"/>
    <property type="match status" value="1"/>
</dbReference>
<protein>
    <recommendedName>
        <fullName evidence="1">Autotransporter domain-containing protein</fullName>
    </recommendedName>
</protein>
<dbReference type="PROSITE" id="PS51208">
    <property type="entry name" value="AUTOTRANSPORTER"/>
    <property type="match status" value="1"/>
</dbReference>
<evidence type="ECO:0000313" key="2">
    <source>
        <dbReference type="EMBL" id="RAZ71831.1"/>
    </source>
</evidence>
<evidence type="ECO:0000313" key="3">
    <source>
        <dbReference type="Proteomes" id="UP000251956"/>
    </source>
</evidence>
<dbReference type="SUPFAM" id="SSF103515">
    <property type="entry name" value="Autotransporter"/>
    <property type="match status" value="1"/>
</dbReference>
<dbReference type="AlphaFoldDB" id="A0A330GIW9"/>
<proteinExistence type="predicted"/>
<dbReference type="InterPro" id="IPR006315">
    <property type="entry name" value="OM_autotransptr_brl_dom"/>
</dbReference>
<gene>
    <name evidence="2" type="ORF">DPM35_30175</name>
</gene>
<reference evidence="3" key="1">
    <citation type="submission" date="2018-06" db="EMBL/GenBank/DDBJ databases">
        <authorList>
            <person name="Helene L.C."/>
            <person name="Dall'Agnol R."/>
            <person name="Delamuta J.R."/>
            <person name="Hungria M."/>
        </authorList>
    </citation>
    <scope>NUCLEOTIDE SEQUENCE [LARGE SCALE GENOMIC DNA]</scope>
    <source>
        <strain evidence="3">CNPSo 3140</strain>
    </source>
</reference>
<dbReference type="NCBIfam" id="TIGR01414">
    <property type="entry name" value="autotrans_barl"/>
    <property type="match status" value="1"/>
</dbReference>
<dbReference type="InterPro" id="IPR036709">
    <property type="entry name" value="Autotransporte_beta_dom_sf"/>
</dbReference>
<evidence type="ECO:0000259" key="1">
    <source>
        <dbReference type="PROSITE" id="PS51208"/>
    </source>
</evidence>
<keyword evidence="3" id="KW-1185">Reference proteome</keyword>
<dbReference type="Proteomes" id="UP000251956">
    <property type="component" value="Unassembled WGS sequence"/>
</dbReference>
<dbReference type="Pfam" id="PF03797">
    <property type="entry name" value="Autotransporter"/>
    <property type="match status" value="1"/>
</dbReference>
<organism evidence="2 3">
    <name type="scientific">Mesorhizobium atlanticum</name>
    <dbReference type="NCBI Taxonomy" id="2233532"/>
    <lineage>
        <taxon>Bacteria</taxon>
        <taxon>Pseudomonadati</taxon>
        <taxon>Pseudomonadota</taxon>
        <taxon>Alphaproteobacteria</taxon>
        <taxon>Hyphomicrobiales</taxon>
        <taxon>Phyllobacteriaceae</taxon>
        <taxon>Mesorhizobium</taxon>
    </lineage>
</organism>
<dbReference type="GO" id="GO:0019867">
    <property type="term" value="C:outer membrane"/>
    <property type="evidence" value="ECO:0007669"/>
    <property type="project" value="InterPro"/>
</dbReference>
<reference evidence="2 3" key="2">
    <citation type="submission" date="2018-07" db="EMBL/GenBank/DDBJ databases">
        <title>Diversity of Mesorhizobium strains in Brazil.</title>
        <authorList>
            <person name="Helene L.C.F."/>
            <person name="Dall'Agnol R."/>
            <person name="Delamuta J.R.M."/>
            <person name="Hungria M."/>
        </authorList>
    </citation>
    <scope>NUCLEOTIDE SEQUENCE [LARGE SCALE GENOMIC DNA]</scope>
    <source>
        <strain evidence="2 3">CNPSo 3140</strain>
    </source>
</reference>
<sequence length="848" mass="84004">MALAATCVSARAADVEITANTGAVNLDTFTGTTARINAGVTVGPASPAISATLQPWTLTNEGAIAGGNTVQFNQGGTFTNASGATVTGSATAMTFGYKPFGQPPTGGPGTVNNYGTITGGVEGVTMWFGGAVNNYAGGTITTATGLNAVSIGQGTSRSLFNSGTIQATKTTGYSTGVLMQGGPSTFTNTGTGIIYGDYNGVYGSASAVFTSFSNAGSMRSSRGPAVEATGGGAIANSGIIASVNSDGILTRNTAAAEVVNSGTISGAVNAINFTSAGGGTVGATHTVRLQTGSVLNGNVLGGTGTDNLILEGTSSETIAKFKNFETLSMQGSDWGLNGSGTFATSATVQSGVLHINGQLTSPAVAVQSGGVLGGTGTIVGAVTNNGTIGAGNSIGTLSVQGSVVFNSGSTLQIEANSAGQADLLSVTGTTTINGGTVQVLAAGGTYLPSTSYTIIATTAGRTGTFSGVISNFAFLAPTLTYDVNNVYLTLERNSIDLDAIGGTPNQRATGAGLQRLGGGNAIFDAVLMLDVPGARAAFDALSGEIHASASGLLLDDSRFVREAALDRVRLAASSAAPGLWGQAYGAPSDRGSDGNAADFGTHSGGFFTGLDAEVADNVRLGVLTGYGRGTFDVDDRASSGSADSIHLAVYGGGQLGGFALRGGAAYAWQTIETDRSVAFPGFSDRLSAKYDGHTGQVFGEAGYAFHAAGATIEPTAALAYVATGSDAFSEDGGAAALTSGGLDNTVTFSTLGVRGSAAFDLGGMSATARGFLGWRHAFGDAAPRIGVAFAGQDPFTIAGTPIARDAALVDLGLDIQTSAASRLGIGYSGQFGGGTTSQAFKAGLHIAF</sequence>
<accession>A0A330GIW9</accession>
<comment type="caution">
    <text evidence="2">The sequence shown here is derived from an EMBL/GenBank/DDBJ whole genome shotgun (WGS) entry which is preliminary data.</text>
</comment>
<dbReference type="InterPro" id="IPR011050">
    <property type="entry name" value="Pectin_lyase_fold/virulence"/>
</dbReference>
<name>A0A330GIW9_9HYPH</name>